<keyword evidence="4" id="KW-1003">Cell membrane</keyword>
<dbReference type="Pfam" id="PF08352">
    <property type="entry name" value="oligo_HPY"/>
    <property type="match status" value="1"/>
</dbReference>
<dbReference type="InterPro" id="IPR003593">
    <property type="entry name" value="AAA+_ATPase"/>
</dbReference>
<dbReference type="InterPro" id="IPR027417">
    <property type="entry name" value="P-loop_NTPase"/>
</dbReference>
<comment type="subcellular location">
    <subcellularLocation>
        <location evidence="1">Cell membrane</location>
        <topology evidence="1">Peripheral membrane protein</topology>
    </subcellularLocation>
</comment>
<gene>
    <name evidence="9" type="ORF">SD71_15095</name>
</gene>
<dbReference type="InterPro" id="IPR013563">
    <property type="entry name" value="Oligopep_ABC_C"/>
</dbReference>
<dbReference type="PROSITE" id="PS00211">
    <property type="entry name" value="ABC_TRANSPORTER_1"/>
    <property type="match status" value="1"/>
</dbReference>
<dbReference type="InterPro" id="IPR017871">
    <property type="entry name" value="ABC_transporter-like_CS"/>
</dbReference>
<dbReference type="CDD" id="cd03257">
    <property type="entry name" value="ABC_NikE_OppD_transporters"/>
    <property type="match status" value="1"/>
</dbReference>
<evidence type="ECO:0000256" key="5">
    <source>
        <dbReference type="ARBA" id="ARBA00022741"/>
    </source>
</evidence>
<name>A0ABR5A388_9BACL</name>
<evidence type="ECO:0000256" key="6">
    <source>
        <dbReference type="ARBA" id="ARBA00022840"/>
    </source>
</evidence>
<dbReference type="Pfam" id="PF00005">
    <property type="entry name" value="ABC_tran"/>
    <property type="match status" value="1"/>
</dbReference>
<comment type="similarity">
    <text evidence="2">Belongs to the ABC transporter superfamily.</text>
</comment>
<evidence type="ECO:0000256" key="4">
    <source>
        <dbReference type="ARBA" id="ARBA00022475"/>
    </source>
</evidence>
<dbReference type="GO" id="GO:0005524">
    <property type="term" value="F:ATP binding"/>
    <property type="evidence" value="ECO:0007669"/>
    <property type="project" value="UniProtKB-KW"/>
</dbReference>
<dbReference type="SMART" id="SM00382">
    <property type="entry name" value="AAA"/>
    <property type="match status" value="1"/>
</dbReference>
<accession>A0ABR5A388</accession>
<dbReference type="Gene3D" id="3.40.50.300">
    <property type="entry name" value="P-loop containing nucleotide triphosphate hydrolases"/>
    <property type="match status" value="1"/>
</dbReference>
<dbReference type="PANTHER" id="PTHR43297">
    <property type="entry name" value="OLIGOPEPTIDE TRANSPORT ATP-BINDING PROTEIN APPD"/>
    <property type="match status" value="1"/>
</dbReference>
<protein>
    <submittedName>
        <fullName evidence="9">Peptide ABC transporter ATP-binding protein</fullName>
    </submittedName>
</protein>
<keyword evidence="10" id="KW-1185">Reference proteome</keyword>
<keyword evidence="7" id="KW-0472">Membrane</keyword>
<dbReference type="PROSITE" id="PS50893">
    <property type="entry name" value="ABC_TRANSPORTER_2"/>
    <property type="match status" value="1"/>
</dbReference>
<proteinExistence type="inferred from homology"/>
<reference evidence="9 10" key="1">
    <citation type="submission" date="2014-12" db="EMBL/GenBank/DDBJ databases">
        <title>Draft genome sequence of Cohnella kolymensis strain B-2846.</title>
        <authorList>
            <person name="Karlyshev A.V."/>
            <person name="Kudryashova E.B."/>
        </authorList>
    </citation>
    <scope>NUCLEOTIDE SEQUENCE [LARGE SCALE GENOMIC DNA]</scope>
    <source>
        <strain evidence="9 10">VKM B-2846</strain>
    </source>
</reference>
<keyword evidence="6 9" id="KW-0067">ATP-binding</keyword>
<dbReference type="PANTHER" id="PTHR43297:SF2">
    <property type="entry name" value="DIPEPTIDE TRANSPORT ATP-BINDING PROTEIN DPPD"/>
    <property type="match status" value="1"/>
</dbReference>
<organism evidence="9 10">
    <name type="scientific">Cohnella kolymensis</name>
    <dbReference type="NCBI Taxonomy" id="1590652"/>
    <lineage>
        <taxon>Bacteria</taxon>
        <taxon>Bacillati</taxon>
        <taxon>Bacillota</taxon>
        <taxon>Bacilli</taxon>
        <taxon>Bacillales</taxon>
        <taxon>Paenibacillaceae</taxon>
        <taxon>Cohnella</taxon>
    </lineage>
</organism>
<evidence type="ECO:0000313" key="9">
    <source>
        <dbReference type="EMBL" id="KIL35005.1"/>
    </source>
</evidence>
<dbReference type="Proteomes" id="UP000054526">
    <property type="component" value="Unassembled WGS sequence"/>
</dbReference>
<dbReference type="SUPFAM" id="SSF52540">
    <property type="entry name" value="P-loop containing nucleoside triphosphate hydrolases"/>
    <property type="match status" value="1"/>
</dbReference>
<dbReference type="InterPro" id="IPR003439">
    <property type="entry name" value="ABC_transporter-like_ATP-bd"/>
</dbReference>
<dbReference type="NCBIfam" id="TIGR01727">
    <property type="entry name" value="oligo_HPY"/>
    <property type="match status" value="1"/>
</dbReference>
<dbReference type="InterPro" id="IPR050388">
    <property type="entry name" value="ABC_Ni/Peptide_Import"/>
</dbReference>
<dbReference type="EMBL" id="JXAL01000024">
    <property type="protein sequence ID" value="KIL35005.1"/>
    <property type="molecule type" value="Genomic_DNA"/>
</dbReference>
<sequence length="336" mass="36859">MNKQQNHQPMLEVKDLRVSFDVREGEVQAVRGVDFHVNSGEVLGIVGESGCGKTVTAQTLMRLIPSPPSRIKSGSIRFLGEEILHKSEKEMQQLRGSKMGMIFQDPMTSLNPTLTVGRQITENLMKHLKMNTAQAKTRAIEMLKLVGIPGAETRINQYPHEFSGGMRQRVMIAIALACNPALLIADEPTTALDVTIQAQILEVLKELRGRLNTSIILITHNLGIVAGLCDRVVVMYGGQIVETGTVREIFSHPKHPYTEGLLKSLPRLDTSKSEPLIPIHGTPPDLVHPPAGCAFAPRCGYAMRICQRLDPALIDCGGTQAARCWLNHSKAQEAKA</sequence>
<comment type="caution">
    <text evidence="9">The sequence shown here is derived from an EMBL/GenBank/DDBJ whole genome shotgun (WGS) entry which is preliminary data.</text>
</comment>
<evidence type="ECO:0000256" key="1">
    <source>
        <dbReference type="ARBA" id="ARBA00004202"/>
    </source>
</evidence>
<evidence type="ECO:0000313" key="10">
    <source>
        <dbReference type="Proteomes" id="UP000054526"/>
    </source>
</evidence>
<evidence type="ECO:0000259" key="8">
    <source>
        <dbReference type="PROSITE" id="PS50893"/>
    </source>
</evidence>
<evidence type="ECO:0000256" key="2">
    <source>
        <dbReference type="ARBA" id="ARBA00005417"/>
    </source>
</evidence>
<dbReference type="RefSeq" id="WP_041064881.1">
    <property type="nucleotide sequence ID" value="NZ_JXAL01000024.1"/>
</dbReference>
<feature type="domain" description="ABC transporter" evidence="8">
    <location>
        <begin position="11"/>
        <end position="262"/>
    </location>
</feature>
<keyword evidence="5" id="KW-0547">Nucleotide-binding</keyword>
<keyword evidence="3" id="KW-0813">Transport</keyword>
<evidence type="ECO:0000256" key="3">
    <source>
        <dbReference type="ARBA" id="ARBA00022448"/>
    </source>
</evidence>
<evidence type="ECO:0000256" key="7">
    <source>
        <dbReference type="ARBA" id="ARBA00023136"/>
    </source>
</evidence>